<accession>A0A437CW63</accession>
<dbReference type="EMBL" id="CM012447">
    <property type="protein sequence ID" value="RVE66703.1"/>
    <property type="molecule type" value="Genomic_DNA"/>
</dbReference>
<evidence type="ECO:0000313" key="1">
    <source>
        <dbReference type="EMBL" id="RVE66703.1"/>
    </source>
</evidence>
<reference evidence="1 2" key="1">
    <citation type="submission" date="2018-11" db="EMBL/GenBank/DDBJ databases">
        <authorList>
            <person name="Lopez-Roques C."/>
            <person name="Donnadieu C."/>
            <person name="Bouchez O."/>
            <person name="Klopp C."/>
            <person name="Cabau C."/>
            <person name="Zahm M."/>
        </authorList>
    </citation>
    <scope>NUCLEOTIDE SEQUENCE [LARGE SCALE GENOMIC DNA]</scope>
    <source>
        <strain evidence="1">RS831</strain>
        <tissue evidence="1">Whole body</tissue>
    </source>
</reference>
<organism evidence="1 2">
    <name type="scientific">Oryzias javanicus</name>
    <name type="common">Javanese ricefish</name>
    <name type="synonym">Aplocheilus javanicus</name>
    <dbReference type="NCBI Taxonomy" id="123683"/>
    <lineage>
        <taxon>Eukaryota</taxon>
        <taxon>Metazoa</taxon>
        <taxon>Chordata</taxon>
        <taxon>Craniata</taxon>
        <taxon>Vertebrata</taxon>
        <taxon>Euteleostomi</taxon>
        <taxon>Actinopterygii</taxon>
        <taxon>Neopterygii</taxon>
        <taxon>Teleostei</taxon>
        <taxon>Neoteleostei</taxon>
        <taxon>Acanthomorphata</taxon>
        <taxon>Ovalentaria</taxon>
        <taxon>Atherinomorphae</taxon>
        <taxon>Beloniformes</taxon>
        <taxon>Adrianichthyidae</taxon>
        <taxon>Oryziinae</taxon>
        <taxon>Oryzias</taxon>
    </lineage>
</organism>
<evidence type="ECO:0000313" key="2">
    <source>
        <dbReference type="Proteomes" id="UP000283210"/>
    </source>
</evidence>
<proteinExistence type="predicted"/>
<name>A0A437CW63_ORYJA</name>
<keyword evidence="2" id="KW-1185">Reference proteome</keyword>
<sequence length="66" mass="7986">MLKLQHKAEWPWPQRREVNFSILQKQRIPPSPLFSNLHPGLYHERTEESHLQMSYRINTMSCIWIG</sequence>
<reference evidence="1 2" key="2">
    <citation type="submission" date="2019-01" db="EMBL/GenBank/DDBJ databases">
        <title>A chromosome length genome reference of the Java medaka (oryzias javanicus).</title>
        <authorList>
            <person name="Herpin A."/>
            <person name="Takehana Y."/>
            <person name="Naruse K."/>
            <person name="Ansai S."/>
            <person name="Kawaguchi M."/>
        </authorList>
    </citation>
    <scope>NUCLEOTIDE SEQUENCE [LARGE SCALE GENOMIC DNA]</scope>
    <source>
        <strain evidence="1">RS831</strain>
        <tissue evidence="1">Whole body</tissue>
    </source>
</reference>
<gene>
    <name evidence="1" type="ORF">OJAV_G00109980</name>
</gene>
<dbReference type="Proteomes" id="UP000283210">
    <property type="component" value="Chromosome 11"/>
</dbReference>
<dbReference type="AlphaFoldDB" id="A0A437CW63"/>
<protein>
    <submittedName>
        <fullName evidence="1">Uncharacterized protein</fullName>
    </submittedName>
</protein>